<reference evidence="1 3" key="2">
    <citation type="journal article" date="2019" name="Front. Microbiol.">
        <title>In silico and Genetic Analyses of Cyclic Lipopeptide Synthetic Gene Clusters in Pseudomonas sp. 11K1.</title>
        <authorList>
            <person name="Zhao H."/>
            <person name="Liu Y.P."/>
            <person name="Zhang L.Q."/>
        </authorList>
    </citation>
    <scope>NUCLEOTIDE SEQUENCE [LARGE SCALE GENOMIC DNA]</scope>
    <source>
        <strain evidence="1 3">11K1</strain>
    </source>
</reference>
<evidence type="ECO:0000313" key="2">
    <source>
        <dbReference type="EMBL" id="WGO91245.1"/>
    </source>
</evidence>
<evidence type="ECO:0000313" key="4">
    <source>
        <dbReference type="Proteomes" id="UP001227386"/>
    </source>
</evidence>
<keyword evidence="4" id="KW-1185">Reference proteome</keyword>
<protein>
    <submittedName>
        <fullName evidence="1">Uncharacterized protein</fullName>
    </submittedName>
</protein>
<reference evidence="1" key="3">
    <citation type="submission" date="2019-01" db="EMBL/GenBank/DDBJ databases">
        <authorList>
            <person name="Zhang L."/>
        </authorList>
    </citation>
    <scope>NUCLEOTIDE SEQUENCE</scope>
    <source>
        <strain evidence="1">11K1</strain>
    </source>
</reference>
<evidence type="ECO:0000313" key="1">
    <source>
        <dbReference type="EMBL" id="QBZ90280.1"/>
    </source>
</evidence>
<proteinExistence type="predicted"/>
<dbReference type="EMBL" id="CP035088">
    <property type="protein sequence ID" value="QBZ90280.1"/>
    <property type="molecule type" value="Genomic_DNA"/>
</dbReference>
<dbReference type="EMBL" id="CP123771">
    <property type="protein sequence ID" value="WGO91245.1"/>
    <property type="molecule type" value="Genomic_DNA"/>
</dbReference>
<dbReference type="RefSeq" id="WP_135845804.1">
    <property type="nucleotide sequence ID" value="NZ_CP035088.1"/>
</dbReference>
<reference evidence="2 4" key="1">
    <citation type="journal article" date="2012" name="Appl. Soil Ecol.">
        <title>Isolation and characterization of new plant growth-promoting bacterial endophytes.</title>
        <authorList>
            <person name="Rashid S."/>
            <person name="Charles T.C."/>
            <person name="Glick B.R."/>
        </authorList>
    </citation>
    <scope>NUCLEOTIDE SEQUENCE [LARGE SCALE GENOMIC DNA]</scope>
    <source>
        <strain evidence="2 4">YsS1</strain>
    </source>
</reference>
<accession>A0A4P7PHS4</accession>
<name>A0A4P7PHS4_9PSED</name>
<reference evidence="2" key="4">
    <citation type="submission" date="2023-04" db="EMBL/GenBank/DDBJ databases">
        <authorList>
            <person name="Charles T.C."/>
            <person name="Cheng J."/>
            <person name="Lynch M."/>
            <person name="Van Dyk A."/>
        </authorList>
    </citation>
    <scope>NUCLEOTIDE SEQUENCE</scope>
    <source>
        <strain evidence="2">YsS1</strain>
    </source>
</reference>
<dbReference type="Proteomes" id="UP001227386">
    <property type="component" value="Chromosome"/>
</dbReference>
<evidence type="ECO:0000313" key="3">
    <source>
        <dbReference type="Proteomes" id="UP000296468"/>
    </source>
</evidence>
<organism evidence="1 3">
    <name type="scientific">Pseudomonas viciae</name>
    <dbReference type="NCBI Taxonomy" id="2505979"/>
    <lineage>
        <taxon>Bacteria</taxon>
        <taxon>Pseudomonadati</taxon>
        <taxon>Pseudomonadota</taxon>
        <taxon>Gammaproteobacteria</taxon>
        <taxon>Pseudomonadales</taxon>
        <taxon>Pseudomonadaceae</taxon>
        <taxon>Pseudomonas</taxon>
    </lineage>
</organism>
<sequence>MNDTLHACADSPWPESLNVTHSEYESGFLLPQLMGALASESAELGSRNLRQGRGITASFWSEVFRWAGR</sequence>
<dbReference type="OrthoDB" id="7025079at2"/>
<dbReference type="Proteomes" id="UP000296468">
    <property type="component" value="Chromosome"/>
</dbReference>
<dbReference type="AlphaFoldDB" id="A0A4P7PHS4"/>
<gene>
    <name evidence="1" type="ORF">EPZ47_16685</name>
    <name evidence="2" type="ORF">QCD61_16095</name>
</gene>
<dbReference type="KEGG" id="pvk:EPZ47_16685"/>